<accession>F4G0U6</accession>
<dbReference type="HOGENOM" id="CLU_2613615_0_0_2"/>
<name>F4G0U6_METCR</name>
<evidence type="ECO:0000313" key="2">
    <source>
        <dbReference type="Proteomes" id="UP000007812"/>
    </source>
</evidence>
<sequence length="78" mass="9203">MSAFKGNNFSIQEEARDVRIKDMDSISYLAEPSTDISIYYLLFSKPTVNDKLYKIADFIWVSRWSQFHVMNKTKPYVL</sequence>
<dbReference type="PATRIC" id="fig|1006006.8.peg.1809"/>
<protein>
    <submittedName>
        <fullName evidence="1">Uncharacterized protein</fullName>
    </submittedName>
</protein>
<proteinExistence type="predicted"/>
<dbReference type="EMBL" id="CP002656">
    <property type="protein sequence ID" value="AEB95905.1"/>
    <property type="molecule type" value="Genomic_DNA"/>
</dbReference>
<dbReference type="AlphaFoldDB" id="F4G0U6"/>
<dbReference type="Proteomes" id="UP000007812">
    <property type="component" value="Chromosome"/>
</dbReference>
<keyword evidence="2" id="KW-1185">Reference proteome</keyword>
<dbReference type="GeneID" id="41354765"/>
<reference evidence="1 2" key="1">
    <citation type="journal article" date="2011" name="J. Bacteriol.">
        <title>Complete genome sequence of Metallosphaera cuprina, a metal sulfide-oxidizing archaeon from a hot spring.</title>
        <authorList>
            <person name="Liu L.J."/>
            <person name="You X.Y."/>
            <person name="Zheng H."/>
            <person name="Wang S."/>
            <person name="Jiang C.Y."/>
            <person name="Liu S.J."/>
        </authorList>
    </citation>
    <scope>NUCLEOTIDE SEQUENCE [LARGE SCALE GENOMIC DNA]</scope>
    <source>
        <strain evidence="1 2">Ar-4</strain>
    </source>
</reference>
<dbReference type="KEGG" id="mcn:Mcup_1803"/>
<dbReference type="STRING" id="1006006.Mcup_1803"/>
<dbReference type="RefSeq" id="WP_013738403.1">
    <property type="nucleotide sequence ID" value="NC_015435.1"/>
</dbReference>
<evidence type="ECO:0000313" key="1">
    <source>
        <dbReference type="EMBL" id="AEB95905.1"/>
    </source>
</evidence>
<gene>
    <name evidence="1" type="ordered locus">Mcup_1803</name>
</gene>
<organism evidence="1 2">
    <name type="scientific">Metallosphaera cuprina (strain Ar-4)</name>
    <dbReference type="NCBI Taxonomy" id="1006006"/>
    <lineage>
        <taxon>Archaea</taxon>
        <taxon>Thermoproteota</taxon>
        <taxon>Thermoprotei</taxon>
        <taxon>Sulfolobales</taxon>
        <taxon>Sulfolobaceae</taxon>
        <taxon>Metallosphaera</taxon>
    </lineage>
</organism>